<dbReference type="Gene3D" id="1.10.3730.20">
    <property type="match status" value="1"/>
</dbReference>
<feature type="transmembrane region" description="Helical" evidence="6">
    <location>
        <begin position="53"/>
        <end position="74"/>
    </location>
</feature>
<protein>
    <recommendedName>
        <fullName evidence="9">Transmembrane protein 234 homolog</fullName>
    </recommendedName>
</protein>
<evidence type="ECO:0000313" key="8">
    <source>
        <dbReference type="Proteomes" id="UP000291343"/>
    </source>
</evidence>
<dbReference type="GO" id="GO:0016020">
    <property type="term" value="C:membrane"/>
    <property type="evidence" value="ECO:0007669"/>
    <property type="project" value="UniProtKB-SubCell"/>
</dbReference>
<keyword evidence="8" id="KW-1185">Reference proteome</keyword>
<keyword evidence="4 6" id="KW-1133">Transmembrane helix</keyword>
<dbReference type="Proteomes" id="UP000291343">
    <property type="component" value="Unassembled WGS sequence"/>
</dbReference>
<sequence length="139" mass="15327">MTEALALQMITVALLWGATNPFIKSGSRGIENVAADNVLKKFFNEIIFLVLNYKYMIPFLLNQIGSTIFVLFTLQNGDINVVVPVTNSLTFVITTLVGYLNGEGKLNRDTIMGLILISLGSTCFMLHNSTCFMLHNSST</sequence>
<evidence type="ECO:0000256" key="5">
    <source>
        <dbReference type="ARBA" id="ARBA00023136"/>
    </source>
</evidence>
<feature type="transmembrane region" description="Helical" evidence="6">
    <location>
        <begin position="81"/>
        <end position="99"/>
    </location>
</feature>
<keyword evidence="3 6" id="KW-0812">Transmembrane</keyword>
<dbReference type="PANTHER" id="PTHR28668:SF1">
    <property type="entry name" value="TRANSMEMBRANE PROTEIN 234"/>
    <property type="match status" value="1"/>
</dbReference>
<dbReference type="InParanoid" id="A0A482XQ44"/>
<dbReference type="PANTHER" id="PTHR28668">
    <property type="entry name" value="TRANSMEMBRANE PROTEIN 234"/>
    <property type="match status" value="1"/>
</dbReference>
<evidence type="ECO:0000256" key="1">
    <source>
        <dbReference type="ARBA" id="ARBA00004141"/>
    </source>
</evidence>
<proteinExistence type="inferred from homology"/>
<evidence type="ECO:0008006" key="9">
    <source>
        <dbReference type="Google" id="ProtNLM"/>
    </source>
</evidence>
<feature type="transmembrane region" description="Helical" evidence="6">
    <location>
        <begin position="111"/>
        <end position="134"/>
    </location>
</feature>
<evidence type="ECO:0000256" key="2">
    <source>
        <dbReference type="ARBA" id="ARBA00005977"/>
    </source>
</evidence>
<evidence type="ECO:0000313" key="7">
    <source>
        <dbReference type="EMBL" id="RZF47640.1"/>
    </source>
</evidence>
<comment type="similarity">
    <text evidence="2">Belongs to the TMEM234 family.</text>
</comment>
<accession>A0A482XQ44</accession>
<keyword evidence="5 6" id="KW-0472">Membrane</keyword>
<evidence type="ECO:0000256" key="3">
    <source>
        <dbReference type="ARBA" id="ARBA00022692"/>
    </source>
</evidence>
<dbReference type="InterPro" id="IPR018908">
    <property type="entry name" value="TMEM234"/>
</dbReference>
<dbReference type="OrthoDB" id="43458at2759"/>
<organism evidence="7 8">
    <name type="scientific">Laodelphax striatellus</name>
    <name type="common">Small brown planthopper</name>
    <name type="synonym">Delphax striatella</name>
    <dbReference type="NCBI Taxonomy" id="195883"/>
    <lineage>
        <taxon>Eukaryota</taxon>
        <taxon>Metazoa</taxon>
        <taxon>Ecdysozoa</taxon>
        <taxon>Arthropoda</taxon>
        <taxon>Hexapoda</taxon>
        <taxon>Insecta</taxon>
        <taxon>Pterygota</taxon>
        <taxon>Neoptera</taxon>
        <taxon>Paraneoptera</taxon>
        <taxon>Hemiptera</taxon>
        <taxon>Auchenorrhyncha</taxon>
        <taxon>Fulgoroidea</taxon>
        <taxon>Delphacidae</taxon>
        <taxon>Criomorphinae</taxon>
        <taxon>Laodelphax</taxon>
    </lineage>
</organism>
<comment type="subcellular location">
    <subcellularLocation>
        <location evidence="1">Membrane</location>
        <topology evidence="1">Multi-pass membrane protein</topology>
    </subcellularLocation>
</comment>
<dbReference type="Pfam" id="PF10639">
    <property type="entry name" value="TMEM234"/>
    <property type="match status" value="1"/>
</dbReference>
<evidence type="ECO:0000256" key="6">
    <source>
        <dbReference type="SAM" id="Phobius"/>
    </source>
</evidence>
<reference evidence="7 8" key="1">
    <citation type="journal article" date="2017" name="Gigascience">
        <title>Genome sequence of the small brown planthopper, Laodelphax striatellus.</title>
        <authorList>
            <person name="Zhu J."/>
            <person name="Jiang F."/>
            <person name="Wang X."/>
            <person name="Yang P."/>
            <person name="Bao Y."/>
            <person name="Zhao W."/>
            <person name="Wang W."/>
            <person name="Lu H."/>
            <person name="Wang Q."/>
            <person name="Cui N."/>
            <person name="Li J."/>
            <person name="Chen X."/>
            <person name="Luo L."/>
            <person name="Yu J."/>
            <person name="Kang L."/>
            <person name="Cui F."/>
        </authorList>
    </citation>
    <scope>NUCLEOTIDE SEQUENCE [LARGE SCALE GENOMIC DNA]</scope>
    <source>
        <strain evidence="7">Lst14</strain>
    </source>
</reference>
<gene>
    <name evidence="7" type="ORF">LSTR_LSTR009524</name>
</gene>
<evidence type="ECO:0000256" key="4">
    <source>
        <dbReference type="ARBA" id="ARBA00022989"/>
    </source>
</evidence>
<name>A0A482XQ44_LAOST</name>
<dbReference type="STRING" id="195883.A0A482XQ44"/>
<dbReference type="SUPFAM" id="SSF103481">
    <property type="entry name" value="Multidrug resistance efflux transporter EmrE"/>
    <property type="match status" value="1"/>
</dbReference>
<dbReference type="AlphaFoldDB" id="A0A482XQ44"/>
<dbReference type="EMBL" id="QKKF02003639">
    <property type="protein sequence ID" value="RZF47640.1"/>
    <property type="molecule type" value="Genomic_DNA"/>
</dbReference>
<dbReference type="FunCoup" id="A0A482XQ44">
    <property type="interactions" value="20"/>
</dbReference>
<comment type="caution">
    <text evidence="7">The sequence shown here is derived from an EMBL/GenBank/DDBJ whole genome shotgun (WGS) entry which is preliminary data.</text>
</comment>
<dbReference type="InterPro" id="IPR037185">
    <property type="entry name" value="EmrE-like"/>
</dbReference>